<dbReference type="SMART" id="SM00872">
    <property type="entry name" value="Alpha-mann_mid"/>
    <property type="match status" value="1"/>
</dbReference>
<dbReference type="InterPro" id="IPR000602">
    <property type="entry name" value="Glyco_hydro_38_N"/>
</dbReference>
<dbReference type="Pfam" id="PF07748">
    <property type="entry name" value="Glyco_hydro_38C"/>
    <property type="match status" value="1"/>
</dbReference>
<evidence type="ECO:0000256" key="5">
    <source>
        <dbReference type="SAM" id="MobiDB-lite"/>
    </source>
</evidence>
<evidence type="ECO:0000259" key="6">
    <source>
        <dbReference type="SMART" id="SM00872"/>
    </source>
</evidence>
<dbReference type="GO" id="GO:0046872">
    <property type="term" value="F:metal ion binding"/>
    <property type="evidence" value="ECO:0007669"/>
    <property type="project" value="UniProtKB-KW"/>
</dbReference>
<accession>A0A5R9GE22</accession>
<organism evidence="7 8">
    <name type="scientific">Paenibacillus antri</name>
    <dbReference type="NCBI Taxonomy" id="2582848"/>
    <lineage>
        <taxon>Bacteria</taxon>
        <taxon>Bacillati</taxon>
        <taxon>Bacillota</taxon>
        <taxon>Bacilli</taxon>
        <taxon>Bacillales</taxon>
        <taxon>Paenibacillaceae</taxon>
        <taxon>Paenibacillus</taxon>
    </lineage>
</organism>
<dbReference type="InterPro" id="IPR011013">
    <property type="entry name" value="Gal_mutarotase_sf_dom"/>
</dbReference>
<dbReference type="GO" id="GO:0006013">
    <property type="term" value="P:mannose metabolic process"/>
    <property type="evidence" value="ECO:0007669"/>
    <property type="project" value="InterPro"/>
</dbReference>
<comment type="similarity">
    <text evidence="1">Belongs to the glycosyl hydrolase 38 family.</text>
</comment>
<dbReference type="AlphaFoldDB" id="A0A5R9GE22"/>
<dbReference type="Gene3D" id="2.70.98.30">
    <property type="entry name" value="Golgi alpha-mannosidase II, domain 4"/>
    <property type="match status" value="1"/>
</dbReference>
<dbReference type="GO" id="GO:0004559">
    <property type="term" value="F:alpha-mannosidase activity"/>
    <property type="evidence" value="ECO:0007669"/>
    <property type="project" value="InterPro"/>
</dbReference>
<dbReference type="InterPro" id="IPR011682">
    <property type="entry name" value="Glyco_hydro_38_C"/>
</dbReference>
<dbReference type="InterPro" id="IPR011330">
    <property type="entry name" value="Glyco_hydro/deAcase_b/a-brl"/>
</dbReference>
<comment type="caution">
    <text evidence="7">The sequence shown here is derived from an EMBL/GenBank/DDBJ whole genome shotgun (WGS) entry which is preliminary data.</text>
</comment>
<dbReference type="Proteomes" id="UP000309676">
    <property type="component" value="Unassembled WGS sequence"/>
</dbReference>
<dbReference type="InterPro" id="IPR028995">
    <property type="entry name" value="Glyco_hydro_57/38_cen_sf"/>
</dbReference>
<dbReference type="Pfam" id="PF09261">
    <property type="entry name" value="Alpha-mann_mid"/>
    <property type="match status" value="1"/>
</dbReference>
<feature type="compositionally biased region" description="Basic residues" evidence="5">
    <location>
        <begin position="69"/>
        <end position="78"/>
    </location>
</feature>
<evidence type="ECO:0000313" key="8">
    <source>
        <dbReference type="Proteomes" id="UP000309676"/>
    </source>
</evidence>
<dbReference type="GO" id="GO:0009313">
    <property type="term" value="P:oligosaccharide catabolic process"/>
    <property type="evidence" value="ECO:0007669"/>
    <property type="project" value="TreeGrafter"/>
</dbReference>
<feature type="compositionally biased region" description="Basic residues" evidence="5">
    <location>
        <begin position="1"/>
        <end position="42"/>
    </location>
</feature>
<dbReference type="CDD" id="cd10789">
    <property type="entry name" value="GH38N_AMII_ER_cytosolic"/>
    <property type="match status" value="1"/>
</dbReference>
<feature type="region of interest" description="Disordered" evidence="5">
    <location>
        <begin position="1"/>
        <end position="91"/>
    </location>
</feature>
<evidence type="ECO:0000256" key="3">
    <source>
        <dbReference type="ARBA" id="ARBA00022801"/>
    </source>
</evidence>
<dbReference type="SUPFAM" id="SSF88688">
    <property type="entry name" value="Families 57/38 glycoside transferase middle domain"/>
    <property type="match status" value="1"/>
</dbReference>
<evidence type="ECO:0000256" key="1">
    <source>
        <dbReference type="ARBA" id="ARBA00009792"/>
    </source>
</evidence>
<dbReference type="PANTHER" id="PTHR46017:SF1">
    <property type="entry name" value="ALPHA-MANNOSIDASE 2C1"/>
    <property type="match status" value="1"/>
</dbReference>
<keyword evidence="2" id="KW-0479">Metal-binding</keyword>
<dbReference type="InterPro" id="IPR015341">
    <property type="entry name" value="Glyco_hydro_38_cen"/>
</dbReference>
<dbReference type="Gene3D" id="1.20.1270.50">
    <property type="entry name" value="Glycoside hydrolase family 38, central domain"/>
    <property type="match status" value="1"/>
</dbReference>
<dbReference type="PANTHER" id="PTHR46017">
    <property type="entry name" value="ALPHA-MANNOSIDASE 2C1"/>
    <property type="match status" value="1"/>
</dbReference>
<keyword evidence="8" id="KW-1185">Reference proteome</keyword>
<evidence type="ECO:0000256" key="2">
    <source>
        <dbReference type="ARBA" id="ARBA00022723"/>
    </source>
</evidence>
<feature type="compositionally biased region" description="Basic and acidic residues" evidence="5">
    <location>
        <begin position="43"/>
        <end position="53"/>
    </location>
</feature>
<sequence>MRRIHMARRGRRPLRRLRRSAVPPRRRQRRRAGVGRVRRRPAGVRDERRDGVRGIRRSARRSDGSIHPARTRRRRRDRTGKGGANDMNGTDDKRLHLICNAHLDPAWLWEIEEGAGEALSTFRIAADFCEAFDGFVFNHNEVVLYEWIEEYDPKLFARIVRLVREGKWHIMGGWYLQPDCNLPSGESFVRQMLVGRKYFQEKFGVRPTTAINFDPFGHTRGLVQVMSKAGFDSYIVCRPAEDDCPLPAEDFEWIGFDGSSVVGHRAYKAYLSGKGKARAKVEGWLADHPDRKTGLVLWGIGNHGGGPSRVDLEQLSALTAERAGDIDIVHSVPEAYFGELRARGEKPPSYEGDLNAWAVGCYTSQIRIKQKHRQLENELFAVERMASHAALVRGMAYPSAELKEAQKDLLLSQFHDMLPGSSVKPVEEATLRLLSHGLEIVSRVRARSFFALAEGEAKAAEGSVPVFVYNPHPFPVRAVVVCEFQLPESAKGRFANIVVHQGETRISAQTEKELSSLYIEWRKRVVFEAELPPTALSRFDCTVEWTEAKPKPSHLEKDGVLAFRNDAMEFVVNAETGFVDRWAVNGVDIVLPNAFRAVVVEDFDDSWGSCTQRFDQAAGAFELLSRDAAMQLSGLGGEPLPAVRVIEDGDVRTIVEALFGYGRSTLVMRYSIPKRGTEVAVELTVHWNEARKMLKLAVPTAFGENASFLGQTAFGTMRLPTDGREVAAQKWVAAASGRAALTCVNDGTYGFDCEAGALRMSLLRSPGYSALPGGGVERTMPNDRRSDRIDQGERTFRFWFAAGEPSERLAAIDREAAARNEQPYALSYFPSGDGDGPAPALASLTDGESVMSAWKRAEDGEGYVVRLYNPTGTPLRTALTLPFANFGYAVELSAYEAKTLRYREAVDTLEEDTIMEGW</sequence>
<dbReference type="InterPro" id="IPR027291">
    <property type="entry name" value="Glyco_hydro_38_N_sf"/>
</dbReference>
<evidence type="ECO:0000256" key="4">
    <source>
        <dbReference type="ARBA" id="ARBA00023295"/>
    </source>
</evidence>
<proteinExistence type="inferred from homology"/>
<name>A0A5R9GE22_9BACL</name>
<dbReference type="Pfam" id="PF01074">
    <property type="entry name" value="Glyco_hydro_38N"/>
    <property type="match status" value="1"/>
</dbReference>
<keyword evidence="3" id="KW-0378">Hydrolase</keyword>
<feature type="domain" description="Glycoside hydrolase family 38 central" evidence="6">
    <location>
        <begin position="355"/>
        <end position="434"/>
    </location>
</feature>
<dbReference type="Gene3D" id="3.20.110.10">
    <property type="entry name" value="Glycoside hydrolase 38, N terminal domain"/>
    <property type="match status" value="1"/>
</dbReference>
<keyword evidence="4" id="KW-0326">Glycosidase</keyword>
<dbReference type="EMBL" id="VCIW01000004">
    <property type="protein sequence ID" value="TLS52586.1"/>
    <property type="molecule type" value="Genomic_DNA"/>
</dbReference>
<evidence type="ECO:0000313" key="7">
    <source>
        <dbReference type="EMBL" id="TLS52586.1"/>
    </source>
</evidence>
<dbReference type="SUPFAM" id="SSF88713">
    <property type="entry name" value="Glycoside hydrolase/deacetylase"/>
    <property type="match status" value="1"/>
</dbReference>
<dbReference type="InterPro" id="IPR037094">
    <property type="entry name" value="Glyco_hydro_38_cen_sf"/>
</dbReference>
<reference evidence="7 8" key="1">
    <citation type="submission" date="2019-05" db="EMBL/GenBank/DDBJ databases">
        <authorList>
            <person name="Narsing Rao M.P."/>
            <person name="Li W.J."/>
        </authorList>
    </citation>
    <scope>NUCLEOTIDE SEQUENCE [LARGE SCALE GENOMIC DNA]</scope>
    <source>
        <strain evidence="7 8">SYSU_K30003</strain>
    </source>
</reference>
<protein>
    <submittedName>
        <fullName evidence="7">Alpha-mannosidase</fullName>
    </submittedName>
</protein>
<gene>
    <name evidence="7" type="ORF">FE782_08090</name>
</gene>
<dbReference type="GO" id="GO:0030246">
    <property type="term" value="F:carbohydrate binding"/>
    <property type="evidence" value="ECO:0007669"/>
    <property type="project" value="InterPro"/>
</dbReference>
<dbReference type="SUPFAM" id="SSF74650">
    <property type="entry name" value="Galactose mutarotase-like"/>
    <property type="match status" value="1"/>
</dbReference>